<dbReference type="Gene3D" id="3.40.50.2300">
    <property type="match status" value="1"/>
</dbReference>
<gene>
    <name evidence="1" type="ORF">NCTC10742_01483</name>
</gene>
<organism evidence="1 2">
    <name type="scientific">Mycolicibacterium gilvum</name>
    <dbReference type="NCBI Taxonomy" id="1804"/>
    <lineage>
        <taxon>Bacteria</taxon>
        <taxon>Bacillati</taxon>
        <taxon>Actinomycetota</taxon>
        <taxon>Actinomycetes</taxon>
        <taxon>Mycobacteriales</taxon>
        <taxon>Mycobacteriaceae</taxon>
        <taxon>Mycolicibacterium</taxon>
    </lineage>
</organism>
<evidence type="ECO:0000313" key="1">
    <source>
        <dbReference type="EMBL" id="STZ42272.1"/>
    </source>
</evidence>
<dbReference type="InterPro" id="IPR036196">
    <property type="entry name" value="Ptyr_pPase_sf"/>
</dbReference>
<dbReference type="SUPFAM" id="SSF52788">
    <property type="entry name" value="Phosphotyrosine protein phosphatases I"/>
    <property type="match status" value="1"/>
</dbReference>
<protein>
    <submittedName>
        <fullName evidence="1">Protein tyrosine phosphatase</fullName>
    </submittedName>
</protein>
<accession>A0A378SHG0</accession>
<dbReference type="Proteomes" id="UP000254291">
    <property type="component" value="Unassembled WGS sequence"/>
</dbReference>
<reference evidence="1 2" key="1">
    <citation type="submission" date="2018-06" db="EMBL/GenBank/DDBJ databases">
        <authorList>
            <consortium name="Pathogen Informatics"/>
            <person name="Doyle S."/>
        </authorList>
    </citation>
    <scope>NUCLEOTIDE SEQUENCE [LARGE SCALE GENOMIC DNA]</scope>
    <source>
        <strain evidence="1 2">NCTC10742</strain>
    </source>
</reference>
<proteinExistence type="predicted"/>
<evidence type="ECO:0000313" key="2">
    <source>
        <dbReference type="Proteomes" id="UP000254291"/>
    </source>
</evidence>
<sequence>MVGSPIHRDAAIVLTRLGGEPTGFAARQFTTKVASEADLILTMTTAHRDKVLERAPRLLRRTFTISELFWLSSHFEARSIADLWALRPELVANQLVDVVDPIDQSPEIFATVGSQIADLLIPTIEFCQRAAKPTAE</sequence>
<name>A0A378SHG0_9MYCO</name>
<dbReference type="EMBL" id="UGQM01000001">
    <property type="protein sequence ID" value="STZ42272.1"/>
    <property type="molecule type" value="Genomic_DNA"/>
</dbReference>
<dbReference type="AlphaFoldDB" id="A0A378SHG0"/>